<evidence type="ECO:0000256" key="3">
    <source>
        <dbReference type="ARBA" id="ARBA00022525"/>
    </source>
</evidence>
<dbReference type="PANTHER" id="PTHR11318">
    <property type="entry name" value="GUANYLIN FAMILY MEMBER"/>
    <property type="match status" value="1"/>
</dbReference>
<comment type="caution">
    <text evidence="10">The sequence shown here is derived from an EMBL/GenBank/DDBJ whole genome shotgun (WGS) entry which is preliminary data.</text>
</comment>
<comment type="function">
    <text evidence="6">Endogenous activator of intestinal guanylate cyclase. It stimulates this enzyme through the same receptor binding region as the heat-stable enterotoxins. May be a potent physiological regulator of intestinal fluid and electrolyte transport. May be an autocrine/paracrine regulator of intestinal salt and water transport.</text>
</comment>
<dbReference type="Gene3D" id="3.90.1450.10">
    <property type="entry name" value="Guanylin"/>
    <property type="match status" value="1"/>
</dbReference>
<dbReference type="InterPro" id="IPR036382">
    <property type="entry name" value="Guanylin_sf"/>
</dbReference>
<dbReference type="Pfam" id="PF02058">
    <property type="entry name" value="Guanylin"/>
    <property type="match status" value="1"/>
</dbReference>
<dbReference type="AlphaFoldDB" id="A0A9Q1G0W7"/>
<protein>
    <recommendedName>
        <fullName evidence="7">Guanylate cyclase activator 2B</fullName>
    </recommendedName>
</protein>
<name>A0A9Q1G0W7_SYNKA</name>
<feature type="signal peptide" evidence="9">
    <location>
        <begin position="1"/>
        <end position="20"/>
    </location>
</feature>
<gene>
    <name evidence="10" type="ORF">SKAU_G00110000</name>
</gene>
<evidence type="ECO:0000256" key="6">
    <source>
        <dbReference type="ARBA" id="ARBA00037765"/>
    </source>
</evidence>
<dbReference type="PIRSF" id="PIRSF001849">
    <property type="entry name" value="Guanylin"/>
    <property type="match status" value="1"/>
</dbReference>
<evidence type="ECO:0000313" key="10">
    <source>
        <dbReference type="EMBL" id="KAJ8370972.1"/>
    </source>
</evidence>
<evidence type="ECO:0000256" key="4">
    <source>
        <dbReference type="ARBA" id="ARBA00022729"/>
    </source>
</evidence>
<keyword evidence="5 8" id="KW-1015">Disulfide bond</keyword>
<organism evidence="10 11">
    <name type="scientific">Synaphobranchus kaupii</name>
    <name type="common">Kaup's arrowtooth eel</name>
    <dbReference type="NCBI Taxonomy" id="118154"/>
    <lineage>
        <taxon>Eukaryota</taxon>
        <taxon>Metazoa</taxon>
        <taxon>Chordata</taxon>
        <taxon>Craniata</taxon>
        <taxon>Vertebrata</taxon>
        <taxon>Euteleostomi</taxon>
        <taxon>Actinopterygii</taxon>
        <taxon>Neopterygii</taxon>
        <taxon>Teleostei</taxon>
        <taxon>Anguilliformes</taxon>
        <taxon>Synaphobranchidae</taxon>
        <taxon>Synaphobranchus</taxon>
    </lineage>
</organism>
<dbReference type="InterPro" id="IPR000879">
    <property type="entry name" value="Guanylin"/>
</dbReference>
<evidence type="ECO:0000256" key="5">
    <source>
        <dbReference type="ARBA" id="ARBA00023157"/>
    </source>
</evidence>
<comment type="similarity">
    <text evidence="2">Belongs to the guanylin family.</text>
</comment>
<evidence type="ECO:0000256" key="1">
    <source>
        <dbReference type="ARBA" id="ARBA00004613"/>
    </source>
</evidence>
<dbReference type="GO" id="GO:0005576">
    <property type="term" value="C:extracellular region"/>
    <property type="evidence" value="ECO:0007669"/>
    <property type="project" value="UniProtKB-SubCell"/>
</dbReference>
<keyword evidence="11" id="KW-1185">Reference proteome</keyword>
<evidence type="ECO:0000256" key="2">
    <source>
        <dbReference type="ARBA" id="ARBA00009883"/>
    </source>
</evidence>
<proteinExistence type="inferred from homology"/>
<keyword evidence="3" id="KW-0964">Secreted</keyword>
<dbReference type="PANTHER" id="PTHR11318:SF4">
    <property type="entry name" value="GUANYLATE CYCLASE ACTIVATOR 2B"/>
    <property type="match status" value="1"/>
</dbReference>
<dbReference type="GO" id="GO:0030250">
    <property type="term" value="F:guanylate cyclase activator activity"/>
    <property type="evidence" value="ECO:0007669"/>
    <property type="project" value="InterPro"/>
</dbReference>
<evidence type="ECO:0000256" key="8">
    <source>
        <dbReference type="PIRSR" id="PIRSR001849-50"/>
    </source>
</evidence>
<accession>A0A9Q1G0W7</accession>
<feature type="disulfide bond" evidence="8">
    <location>
        <begin position="101"/>
        <end position="109"/>
    </location>
</feature>
<dbReference type="Proteomes" id="UP001152622">
    <property type="component" value="Chromosome 3"/>
</dbReference>
<keyword evidence="4 9" id="KW-0732">Signal</keyword>
<dbReference type="EMBL" id="JAINUF010000003">
    <property type="protein sequence ID" value="KAJ8370972.1"/>
    <property type="molecule type" value="Genomic_DNA"/>
</dbReference>
<evidence type="ECO:0000256" key="7">
    <source>
        <dbReference type="ARBA" id="ARBA00041176"/>
    </source>
</evidence>
<feature type="disulfide bond" evidence="8">
    <location>
        <begin position="63"/>
        <end position="76"/>
    </location>
</feature>
<comment type="subcellular location">
    <subcellularLocation>
        <location evidence="1">Secreted</location>
    </subcellularLocation>
</comment>
<feature type="disulfide bond" evidence="8">
    <location>
        <begin position="98"/>
        <end position="106"/>
    </location>
</feature>
<sequence length="109" mass="11854">MKTTLSITLLLLAVSQLSDAVQVKEREFTFSLESVRKLKDLMDSDLVGKESPRLAQTSTAIVCRDPGLPEEFLPVCQSKGAGMSLSRLAFIGSHHDECEICMFAACTGC</sequence>
<dbReference type="PRINTS" id="PR00774">
    <property type="entry name" value="GUANYLIN"/>
</dbReference>
<evidence type="ECO:0000313" key="11">
    <source>
        <dbReference type="Proteomes" id="UP001152622"/>
    </source>
</evidence>
<dbReference type="SUPFAM" id="SSF89890">
    <property type="entry name" value="Proguanylin"/>
    <property type="match status" value="1"/>
</dbReference>
<dbReference type="OrthoDB" id="9926421at2759"/>
<reference evidence="10" key="1">
    <citation type="journal article" date="2023" name="Science">
        <title>Genome structures resolve the early diversification of teleost fishes.</title>
        <authorList>
            <person name="Parey E."/>
            <person name="Louis A."/>
            <person name="Montfort J."/>
            <person name="Bouchez O."/>
            <person name="Roques C."/>
            <person name="Iampietro C."/>
            <person name="Lluch J."/>
            <person name="Castinel A."/>
            <person name="Donnadieu C."/>
            <person name="Desvignes T."/>
            <person name="Floi Bucao C."/>
            <person name="Jouanno E."/>
            <person name="Wen M."/>
            <person name="Mejri S."/>
            <person name="Dirks R."/>
            <person name="Jansen H."/>
            <person name="Henkel C."/>
            <person name="Chen W.J."/>
            <person name="Zahm M."/>
            <person name="Cabau C."/>
            <person name="Klopp C."/>
            <person name="Thompson A.W."/>
            <person name="Robinson-Rechavi M."/>
            <person name="Braasch I."/>
            <person name="Lecointre G."/>
            <person name="Bobe J."/>
            <person name="Postlethwait J.H."/>
            <person name="Berthelot C."/>
            <person name="Roest Crollius H."/>
            <person name="Guiguen Y."/>
        </authorList>
    </citation>
    <scope>NUCLEOTIDE SEQUENCE</scope>
    <source>
        <strain evidence="10">WJC10195</strain>
    </source>
</reference>
<feature type="chain" id="PRO_5040118537" description="Guanylate cyclase activator 2B" evidence="9">
    <location>
        <begin position="21"/>
        <end position="109"/>
    </location>
</feature>
<evidence type="ECO:0000256" key="9">
    <source>
        <dbReference type="SAM" id="SignalP"/>
    </source>
</evidence>